<keyword evidence="1" id="KW-0732">Signal</keyword>
<feature type="signal peptide" evidence="1">
    <location>
        <begin position="1"/>
        <end position="18"/>
    </location>
</feature>
<keyword evidence="3" id="KW-1185">Reference proteome</keyword>
<comment type="caution">
    <text evidence="2">The sequence shown here is derived from an EMBL/GenBank/DDBJ whole genome shotgun (WGS) entry which is preliminary data.</text>
</comment>
<protein>
    <recommendedName>
        <fullName evidence="4">Collagen-like protein</fullName>
    </recommendedName>
</protein>
<evidence type="ECO:0000256" key="1">
    <source>
        <dbReference type="SAM" id="SignalP"/>
    </source>
</evidence>
<evidence type="ECO:0008006" key="4">
    <source>
        <dbReference type="Google" id="ProtNLM"/>
    </source>
</evidence>
<dbReference type="PROSITE" id="PS51257">
    <property type="entry name" value="PROKAR_LIPOPROTEIN"/>
    <property type="match status" value="1"/>
</dbReference>
<name>A0A9X1FNU8_9FLAO</name>
<organism evidence="2 3">
    <name type="scientific">Halomarinibacterium sedimenti</name>
    <dbReference type="NCBI Taxonomy" id="2857106"/>
    <lineage>
        <taxon>Bacteria</taxon>
        <taxon>Pseudomonadati</taxon>
        <taxon>Bacteroidota</taxon>
        <taxon>Flavobacteriia</taxon>
        <taxon>Flavobacteriales</taxon>
        <taxon>Flavobacteriaceae</taxon>
        <taxon>Halomarinibacterium</taxon>
    </lineage>
</organism>
<feature type="chain" id="PRO_5040758044" description="Collagen-like protein" evidence="1">
    <location>
        <begin position="19"/>
        <end position="164"/>
    </location>
</feature>
<dbReference type="RefSeq" id="WP_219052387.1">
    <property type="nucleotide sequence ID" value="NZ_JAHWDP010000003.1"/>
</dbReference>
<sequence length="164" mass="18437">MKKILILPLIVISLFLTACEGPQGPPGPPGYDGINILGQVFEVTINLNENNNFQRVVNIPSAIEVYESDVILVYRWEGTFDGADIWTPLPATYFSLGDTFLYTFNHTFFDVKFFLDGNFDLTELGSEWTNDQSFRIAIVPAEFGQADLTMEQLENSPQVEFLGN</sequence>
<evidence type="ECO:0000313" key="2">
    <source>
        <dbReference type="EMBL" id="MBW2937946.1"/>
    </source>
</evidence>
<evidence type="ECO:0000313" key="3">
    <source>
        <dbReference type="Proteomes" id="UP001138686"/>
    </source>
</evidence>
<proteinExistence type="predicted"/>
<gene>
    <name evidence="2" type="ORF">KXJ69_07505</name>
</gene>
<accession>A0A9X1FNU8</accession>
<dbReference type="EMBL" id="JAHWDP010000003">
    <property type="protein sequence ID" value="MBW2937946.1"/>
    <property type="molecule type" value="Genomic_DNA"/>
</dbReference>
<dbReference type="AlphaFoldDB" id="A0A9X1FNU8"/>
<reference evidence="2" key="1">
    <citation type="submission" date="2021-07" db="EMBL/GenBank/DDBJ databases">
        <title>Aureisphaera sp. CAU 1614 isolated from sea sediment.</title>
        <authorList>
            <person name="Kim W."/>
        </authorList>
    </citation>
    <scope>NUCLEOTIDE SEQUENCE</scope>
    <source>
        <strain evidence="2">CAU 1614</strain>
    </source>
</reference>
<dbReference type="Proteomes" id="UP001138686">
    <property type="component" value="Unassembled WGS sequence"/>
</dbReference>